<evidence type="ECO:0000256" key="1">
    <source>
        <dbReference type="SAM" id="SignalP"/>
    </source>
</evidence>
<feature type="chain" id="PRO_5030970680" evidence="1">
    <location>
        <begin position="23"/>
        <end position="441"/>
    </location>
</feature>
<comment type="caution">
    <text evidence="2">The sequence shown here is derived from an EMBL/GenBank/DDBJ whole genome shotgun (WGS) entry which is preliminary data.</text>
</comment>
<dbReference type="PANTHER" id="PTHR31891">
    <property type="entry name" value="FORMAMIDASE C869.04-RELATED"/>
    <property type="match status" value="1"/>
</dbReference>
<dbReference type="EMBL" id="JAASQV010000004">
    <property type="protein sequence ID" value="NIJ66839.1"/>
    <property type="molecule type" value="Genomic_DNA"/>
</dbReference>
<dbReference type="RefSeq" id="WP_167301137.1">
    <property type="nucleotide sequence ID" value="NZ_JAASQV010000004.1"/>
</dbReference>
<dbReference type="Proteomes" id="UP000564677">
    <property type="component" value="Unassembled WGS sequence"/>
</dbReference>
<dbReference type="AlphaFoldDB" id="A0A7X5ZXI1"/>
<dbReference type="SUPFAM" id="SSF141130">
    <property type="entry name" value="Acetamidase/Formamidase-like"/>
    <property type="match status" value="1"/>
</dbReference>
<dbReference type="PANTHER" id="PTHR31891:SF1">
    <property type="entry name" value="FORMAMIDASE C869.04-RELATED"/>
    <property type="match status" value="1"/>
</dbReference>
<keyword evidence="3" id="KW-1185">Reference proteome</keyword>
<dbReference type="InterPro" id="IPR004304">
    <property type="entry name" value="FmdA_AmdA"/>
</dbReference>
<proteinExistence type="predicted"/>
<dbReference type="Gene3D" id="3.10.28.20">
    <property type="entry name" value="Acetamidase/Formamidase-like domains"/>
    <property type="match status" value="1"/>
</dbReference>
<sequence>MRGGIWGMAAALACAAPMAAQAQTAQLAGRWIVTVDYFGTPTIWTLDLAQDGNRISGDLTGDVLTGTVKGNEIRFLAKDKVGGSEDVTARLANGRIAGEMILIDGAEQARMPHRLSFTAERAPQPSGGPPRRHEFVPERFYREFSAFNPPVLHVNPGDTIHTATIDAAGIDAKGVRRAAPGNPQTGPFYIDGAMPGDTLVVRIRRLRLNRDTAISTNGMTERGQDARTAVRMAGLGKPVTWRLDRDKGIATPEAPGNALKGYWVPVKPMLGGIGVAADPGLAAPGSGDVGRFGGNMDFNEMGEGTTVYFPVAVPGALLYFGDGHALQGDGETTGDALETSMDVEVEVDLVRGKRAGQVRIETPTHIVAIGLDGSLDASFRSASSSMFAWLAADYGLAPADIAQIFGTAAEYRVSAVPGRAAGMVLKIPKARLATLPGAPKP</sequence>
<dbReference type="Pfam" id="PF03069">
    <property type="entry name" value="FmdA_AmdA"/>
    <property type="match status" value="1"/>
</dbReference>
<dbReference type="GO" id="GO:0016811">
    <property type="term" value="F:hydrolase activity, acting on carbon-nitrogen (but not peptide) bonds, in linear amides"/>
    <property type="evidence" value="ECO:0007669"/>
    <property type="project" value="InterPro"/>
</dbReference>
<accession>A0A7X5ZXI1</accession>
<dbReference type="Gene3D" id="2.60.120.580">
    <property type="entry name" value="Acetamidase/Formamidase-like domains"/>
    <property type="match status" value="1"/>
</dbReference>
<reference evidence="2 3" key="1">
    <citation type="submission" date="2020-03" db="EMBL/GenBank/DDBJ databases">
        <title>Genomic Encyclopedia of Type Strains, Phase IV (KMG-IV): sequencing the most valuable type-strain genomes for metagenomic binning, comparative biology and taxonomic classification.</title>
        <authorList>
            <person name="Goeker M."/>
        </authorList>
    </citation>
    <scope>NUCLEOTIDE SEQUENCE [LARGE SCALE GENOMIC DNA]</scope>
    <source>
        <strain evidence="2 3">DSM 4733</strain>
    </source>
</reference>
<evidence type="ECO:0000313" key="2">
    <source>
        <dbReference type="EMBL" id="NIJ66839.1"/>
    </source>
</evidence>
<organism evidence="2 3">
    <name type="scientific">Sphingomonas leidyi</name>
    <dbReference type="NCBI Taxonomy" id="68569"/>
    <lineage>
        <taxon>Bacteria</taxon>
        <taxon>Pseudomonadati</taxon>
        <taxon>Pseudomonadota</taxon>
        <taxon>Alphaproteobacteria</taxon>
        <taxon>Sphingomonadales</taxon>
        <taxon>Sphingomonadaceae</taxon>
        <taxon>Sphingomonas</taxon>
    </lineage>
</organism>
<feature type="signal peptide" evidence="1">
    <location>
        <begin position="1"/>
        <end position="22"/>
    </location>
</feature>
<gene>
    <name evidence="2" type="ORF">FHR20_003815</name>
</gene>
<evidence type="ECO:0000313" key="3">
    <source>
        <dbReference type="Proteomes" id="UP000564677"/>
    </source>
</evidence>
<keyword evidence="1" id="KW-0732">Signal</keyword>
<name>A0A7X5ZXI1_9SPHN</name>
<protein>
    <submittedName>
        <fullName evidence="2">Acetamidase/formamidase</fullName>
    </submittedName>
</protein>